<dbReference type="InterPro" id="IPR044946">
    <property type="entry name" value="Restrct_endonuc_typeI_TRD_sf"/>
</dbReference>
<dbReference type="GO" id="GO:0003677">
    <property type="term" value="F:DNA binding"/>
    <property type="evidence" value="ECO:0007669"/>
    <property type="project" value="UniProtKB-KW"/>
</dbReference>
<comment type="catalytic activity">
    <reaction evidence="9">
        <text>a 2'-deoxyadenosine in DNA + S-adenosyl-L-methionine = an N(6)-methyl-2'-deoxyadenosine in DNA + S-adenosyl-L-homocysteine + H(+)</text>
        <dbReference type="Rhea" id="RHEA:15197"/>
        <dbReference type="Rhea" id="RHEA-COMP:12418"/>
        <dbReference type="Rhea" id="RHEA-COMP:12419"/>
        <dbReference type="ChEBI" id="CHEBI:15378"/>
        <dbReference type="ChEBI" id="CHEBI:57856"/>
        <dbReference type="ChEBI" id="CHEBI:59789"/>
        <dbReference type="ChEBI" id="CHEBI:90615"/>
        <dbReference type="ChEBI" id="CHEBI:90616"/>
        <dbReference type="EC" id="2.1.1.72"/>
    </reaction>
</comment>
<accession>A0A4R5LN65</accession>
<dbReference type="GO" id="GO:0009007">
    <property type="term" value="F:site-specific DNA-methyltransferase (adenine-specific) activity"/>
    <property type="evidence" value="ECO:0007669"/>
    <property type="project" value="UniProtKB-EC"/>
</dbReference>
<protein>
    <recommendedName>
        <fullName evidence="3">site-specific DNA-methyltransferase (adenine-specific)</fullName>
        <ecNumber evidence="3">2.1.1.72</ecNumber>
    </recommendedName>
</protein>
<organism evidence="13 14">
    <name type="scientific">Seongchinamella unica</name>
    <dbReference type="NCBI Taxonomy" id="2547392"/>
    <lineage>
        <taxon>Bacteria</taxon>
        <taxon>Pseudomonadati</taxon>
        <taxon>Pseudomonadota</taxon>
        <taxon>Gammaproteobacteria</taxon>
        <taxon>Cellvibrionales</taxon>
        <taxon>Halieaceae</taxon>
        <taxon>Seongchinamella</taxon>
    </lineage>
</organism>
<evidence type="ECO:0000256" key="6">
    <source>
        <dbReference type="ARBA" id="ARBA00022691"/>
    </source>
</evidence>
<dbReference type="InterPro" id="IPR051537">
    <property type="entry name" value="DNA_Adenine_Mtase"/>
</dbReference>
<keyword evidence="5" id="KW-0808">Transferase</keyword>
<name>A0A4R5LN65_9GAMM</name>
<dbReference type="RefSeq" id="WP_133215421.1">
    <property type="nucleotide sequence ID" value="NZ_SMSE01000005.1"/>
</dbReference>
<dbReference type="Pfam" id="PF02384">
    <property type="entry name" value="N6_Mtase"/>
    <property type="match status" value="1"/>
</dbReference>
<keyword evidence="10" id="KW-0175">Coiled coil</keyword>
<dbReference type="GO" id="GO:0032259">
    <property type="term" value="P:methylation"/>
    <property type="evidence" value="ECO:0007669"/>
    <property type="project" value="UniProtKB-KW"/>
</dbReference>
<evidence type="ECO:0000256" key="5">
    <source>
        <dbReference type="ARBA" id="ARBA00022679"/>
    </source>
</evidence>
<evidence type="ECO:0000256" key="10">
    <source>
        <dbReference type="SAM" id="Coils"/>
    </source>
</evidence>
<evidence type="ECO:0000256" key="1">
    <source>
        <dbReference type="ARBA" id="ARBA00006594"/>
    </source>
</evidence>
<dbReference type="GO" id="GO:0008170">
    <property type="term" value="F:N-methyltransferase activity"/>
    <property type="evidence" value="ECO:0007669"/>
    <property type="project" value="InterPro"/>
</dbReference>
<feature type="coiled-coil region" evidence="10">
    <location>
        <begin position="557"/>
        <end position="587"/>
    </location>
</feature>
<evidence type="ECO:0000259" key="12">
    <source>
        <dbReference type="Pfam" id="PF02384"/>
    </source>
</evidence>
<keyword evidence="8" id="KW-0238">DNA-binding</keyword>
<dbReference type="PANTHER" id="PTHR42933">
    <property type="entry name" value="SLR6095 PROTEIN"/>
    <property type="match status" value="1"/>
</dbReference>
<dbReference type="Pfam" id="PF01420">
    <property type="entry name" value="Methylase_S"/>
    <property type="match status" value="1"/>
</dbReference>
<dbReference type="EC" id="2.1.1.72" evidence="3"/>
<reference evidence="13 14" key="1">
    <citation type="submission" date="2019-03" db="EMBL/GenBank/DDBJ databases">
        <title>Seongchinamella monodicae gen. nov., sp. nov., a novel member of the Gammaproteobacteria isolated from a tidal mudflat of beach.</title>
        <authorList>
            <person name="Yang H.G."/>
            <person name="Kang J.W."/>
            <person name="Lee S.D."/>
        </authorList>
    </citation>
    <scope>NUCLEOTIDE SEQUENCE [LARGE SCALE GENOMIC DNA]</scope>
    <source>
        <strain evidence="13 14">GH4-78</strain>
    </source>
</reference>
<comment type="caution">
    <text evidence="13">The sequence shown here is derived from an EMBL/GenBank/DDBJ whole genome shotgun (WGS) entry which is preliminary data.</text>
</comment>
<dbReference type="InterPro" id="IPR000055">
    <property type="entry name" value="Restrct_endonuc_typeI_TRD"/>
</dbReference>
<evidence type="ECO:0000256" key="4">
    <source>
        <dbReference type="ARBA" id="ARBA00022603"/>
    </source>
</evidence>
<dbReference type="SUPFAM" id="SSF116734">
    <property type="entry name" value="DNA methylase specificity domain"/>
    <property type="match status" value="1"/>
</dbReference>
<keyword evidence="13" id="KW-0255">Endonuclease</keyword>
<evidence type="ECO:0000313" key="14">
    <source>
        <dbReference type="Proteomes" id="UP000295554"/>
    </source>
</evidence>
<dbReference type="PANTHER" id="PTHR42933:SF3">
    <property type="entry name" value="TYPE I RESTRICTION ENZYME MJAVIII METHYLASE SUBUNIT"/>
    <property type="match status" value="1"/>
</dbReference>
<evidence type="ECO:0000256" key="8">
    <source>
        <dbReference type="ARBA" id="ARBA00023125"/>
    </source>
</evidence>
<dbReference type="Gene3D" id="3.40.50.150">
    <property type="entry name" value="Vaccinia Virus protein VP39"/>
    <property type="match status" value="1"/>
</dbReference>
<comment type="similarity">
    <text evidence="2">Belongs to the type-I restriction system S methylase family.</text>
</comment>
<gene>
    <name evidence="13" type="ORF">E2F43_18240</name>
</gene>
<dbReference type="InterPro" id="IPR029063">
    <property type="entry name" value="SAM-dependent_MTases_sf"/>
</dbReference>
<keyword evidence="13" id="KW-0378">Hydrolase</keyword>
<dbReference type="InterPro" id="IPR003356">
    <property type="entry name" value="DNA_methylase_A-5"/>
</dbReference>
<sequence>MIEKDDKWFWNAVEVLREESLSQSEATRAIIELFHIGVMVPQGDLAAWLSTEEKSERVKYLRDRLEARGGERLNAVMVSELLERIPISMRRELVSSVLQADLPSLDVALQMLNLWYRATPGFFGIPFEMAKLSYQLAAKNGSADTRVLCRGVAAETMALAASLGAPTVYELGVQSGESFKRAVFDIAGTDVELRGKHDLGTAGLKESFSVGLIADSWGSRSTRPAMSKLESGAQFANVSTTVAEIMAAMKRVNGRIACVVPQSWLHKSFGDEAEFKRNLVASGRLDAVVQLPERTVVGMSAAPAIIIINTIDSFDAIQFIDARQMSRHSSRSSYRELVDVDAIVQLFDSDKESEQSKYVPVSEVLDNDVNLDIRRYIVDSDQERAQRLVDSFETTLRLGEVTEIIRCQAIRSATTSADIANSLFAQKFKEVSPAQVNEYGVIEATEGMREIMPLDKDLSRARRQVLQEGDVLFAIKGSLGKCALVAKEFEGCIGNQSFVILRTKNAEKMPPLVIHRYLISPLCKALISRWSTSGAVPMIKMQDLKKLPIPLMTADEINQVEQNDEELQRLLVQLDDIQSQLSSAMNELWSLD</sequence>
<proteinExistence type="inferred from homology"/>
<dbReference type="Proteomes" id="UP000295554">
    <property type="component" value="Unassembled WGS sequence"/>
</dbReference>
<dbReference type="AlphaFoldDB" id="A0A4R5LN65"/>
<evidence type="ECO:0000256" key="2">
    <source>
        <dbReference type="ARBA" id="ARBA00010923"/>
    </source>
</evidence>
<evidence type="ECO:0000259" key="11">
    <source>
        <dbReference type="Pfam" id="PF01420"/>
    </source>
</evidence>
<evidence type="ECO:0000256" key="3">
    <source>
        <dbReference type="ARBA" id="ARBA00011900"/>
    </source>
</evidence>
<dbReference type="Gene3D" id="3.90.220.20">
    <property type="entry name" value="DNA methylase specificity domains"/>
    <property type="match status" value="1"/>
</dbReference>
<keyword evidence="13" id="KW-0540">Nuclease</keyword>
<dbReference type="EMBL" id="SMSE01000005">
    <property type="protein sequence ID" value="TDG11651.1"/>
    <property type="molecule type" value="Genomic_DNA"/>
</dbReference>
<keyword evidence="4" id="KW-0489">Methyltransferase</keyword>
<evidence type="ECO:0000313" key="13">
    <source>
        <dbReference type="EMBL" id="TDG11651.1"/>
    </source>
</evidence>
<feature type="domain" description="DNA methylase adenine-specific" evidence="12">
    <location>
        <begin position="249"/>
        <end position="383"/>
    </location>
</feature>
<evidence type="ECO:0000256" key="9">
    <source>
        <dbReference type="ARBA" id="ARBA00047942"/>
    </source>
</evidence>
<feature type="domain" description="Type I restriction modification DNA specificity" evidence="11">
    <location>
        <begin position="434"/>
        <end position="554"/>
    </location>
</feature>
<keyword evidence="14" id="KW-1185">Reference proteome</keyword>
<keyword evidence="6" id="KW-0949">S-adenosyl-L-methionine</keyword>
<dbReference type="GO" id="GO:0004519">
    <property type="term" value="F:endonuclease activity"/>
    <property type="evidence" value="ECO:0007669"/>
    <property type="project" value="UniProtKB-KW"/>
</dbReference>
<dbReference type="OrthoDB" id="9784823at2"/>
<dbReference type="SUPFAM" id="SSF53335">
    <property type="entry name" value="S-adenosyl-L-methionine-dependent methyltransferases"/>
    <property type="match status" value="1"/>
</dbReference>
<dbReference type="GO" id="GO:0009307">
    <property type="term" value="P:DNA restriction-modification system"/>
    <property type="evidence" value="ECO:0007669"/>
    <property type="project" value="UniProtKB-KW"/>
</dbReference>
<comment type="similarity">
    <text evidence="1">Belongs to the N(4)/N(6)-methyltransferase family.</text>
</comment>
<evidence type="ECO:0000256" key="7">
    <source>
        <dbReference type="ARBA" id="ARBA00022747"/>
    </source>
</evidence>
<keyword evidence="7" id="KW-0680">Restriction system</keyword>